<evidence type="ECO:0008006" key="4">
    <source>
        <dbReference type="Google" id="ProtNLM"/>
    </source>
</evidence>
<dbReference type="Proteomes" id="UP001500390">
    <property type="component" value="Unassembled WGS sequence"/>
</dbReference>
<proteinExistence type="predicted"/>
<keyword evidence="1" id="KW-0812">Transmembrane</keyword>
<sequence length="132" mass="14319">MNGWRRWLWLGVWFAPGFFPSVELGGWGALSAFVVGAAVGCAWQVLARRDPTDRLAWLAAGGMAGSFAWLIVPLIGGDSVDVTTRPGPALYFLAVVFSVLLTEQVLRRRARGPVTLDMVHANDEPAAGERRP</sequence>
<feature type="transmembrane region" description="Helical" evidence="1">
    <location>
        <begin position="88"/>
        <end position="106"/>
    </location>
</feature>
<feature type="transmembrane region" description="Helical" evidence="1">
    <location>
        <begin position="55"/>
        <end position="76"/>
    </location>
</feature>
<evidence type="ECO:0000256" key="1">
    <source>
        <dbReference type="SAM" id="Phobius"/>
    </source>
</evidence>
<protein>
    <recommendedName>
        <fullName evidence="4">SPW repeat-containing protein</fullName>
    </recommendedName>
</protein>
<feature type="transmembrane region" description="Helical" evidence="1">
    <location>
        <begin position="24"/>
        <end position="43"/>
    </location>
</feature>
<comment type="caution">
    <text evidence="2">The sequence shown here is derived from an EMBL/GenBank/DDBJ whole genome shotgun (WGS) entry which is preliminary data.</text>
</comment>
<accession>A0ABP8JLY4</accession>
<dbReference type="RefSeq" id="WP_159903428.1">
    <property type="nucleotide sequence ID" value="NZ_BAABFX010000020.1"/>
</dbReference>
<keyword evidence="1" id="KW-1133">Transmembrane helix</keyword>
<gene>
    <name evidence="2" type="ORF">GCM10023153_12710</name>
</gene>
<reference evidence="3" key="1">
    <citation type="journal article" date="2019" name="Int. J. Syst. Evol. Microbiol.">
        <title>The Global Catalogue of Microorganisms (GCM) 10K type strain sequencing project: providing services to taxonomists for standard genome sequencing and annotation.</title>
        <authorList>
            <consortium name="The Broad Institute Genomics Platform"/>
            <consortium name="The Broad Institute Genome Sequencing Center for Infectious Disease"/>
            <person name="Wu L."/>
            <person name="Ma J."/>
        </authorList>
    </citation>
    <scope>NUCLEOTIDE SEQUENCE [LARGE SCALE GENOMIC DNA]</scope>
    <source>
        <strain evidence="3">JCM 17738</strain>
    </source>
</reference>
<organism evidence="2 3">
    <name type="scientific">Ornithinibacter aureus</name>
    <dbReference type="NCBI Taxonomy" id="622664"/>
    <lineage>
        <taxon>Bacteria</taxon>
        <taxon>Bacillati</taxon>
        <taxon>Actinomycetota</taxon>
        <taxon>Actinomycetes</taxon>
        <taxon>Micrococcales</taxon>
        <taxon>Intrasporangiaceae</taxon>
        <taxon>Ornithinibacter</taxon>
    </lineage>
</organism>
<evidence type="ECO:0000313" key="3">
    <source>
        <dbReference type="Proteomes" id="UP001500390"/>
    </source>
</evidence>
<evidence type="ECO:0000313" key="2">
    <source>
        <dbReference type="EMBL" id="GAA4393022.1"/>
    </source>
</evidence>
<dbReference type="EMBL" id="BAABFX010000020">
    <property type="protein sequence ID" value="GAA4393022.1"/>
    <property type="molecule type" value="Genomic_DNA"/>
</dbReference>
<name>A0ABP8JLY4_9MICO</name>
<keyword evidence="1" id="KW-0472">Membrane</keyword>
<keyword evidence="3" id="KW-1185">Reference proteome</keyword>